<accession>E6PNC6</accession>
<organism evidence="1">
    <name type="scientific">mine drainage metagenome</name>
    <dbReference type="NCBI Taxonomy" id="410659"/>
    <lineage>
        <taxon>unclassified sequences</taxon>
        <taxon>metagenomes</taxon>
        <taxon>ecological metagenomes</taxon>
    </lineage>
</organism>
<protein>
    <submittedName>
        <fullName evidence="1">Uncharacterized protein</fullName>
    </submittedName>
</protein>
<comment type="caution">
    <text evidence="1">The sequence shown here is derived from an EMBL/GenBank/DDBJ whole genome shotgun (WGS) entry which is preliminary data.</text>
</comment>
<proteinExistence type="predicted"/>
<name>E6PNC6_9ZZZZ</name>
<dbReference type="EMBL" id="CABM01000027">
    <property type="protein sequence ID" value="CBH96428.1"/>
    <property type="molecule type" value="Genomic_DNA"/>
</dbReference>
<reference evidence="1" key="1">
    <citation type="submission" date="2009-10" db="EMBL/GenBank/DDBJ databases">
        <title>Diversity of trophic interactions inside an arsenic-rich microbial ecosystem.</title>
        <authorList>
            <person name="Bertin P.N."/>
            <person name="Heinrich-Salmeron A."/>
            <person name="Pelletier E."/>
            <person name="Goulhen-Chollet F."/>
            <person name="Arsene-Ploetze F."/>
            <person name="Gallien S."/>
            <person name="Calteau A."/>
            <person name="Vallenet D."/>
            <person name="Casiot C."/>
            <person name="Chane-Woon-Ming B."/>
            <person name="Giloteaux L."/>
            <person name="Barakat M."/>
            <person name="Bonnefoy V."/>
            <person name="Bruneel O."/>
            <person name="Chandler M."/>
            <person name="Cleiss J."/>
            <person name="Duran R."/>
            <person name="Elbaz-Poulichet F."/>
            <person name="Fonknechten N."/>
            <person name="Lauga B."/>
            <person name="Mornico D."/>
            <person name="Ortet P."/>
            <person name="Schaeffer C."/>
            <person name="Siguier P."/>
            <person name="Alexander Thil Smith A."/>
            <person name="Van Dorsselaer A."/>
            <person name="Weissenbach J."/>
            <person name="Medigue C."/>
            <person name="Le Paslier D."/>
        </authorList>
    </citation>
    <scope>NUCLEOTIDE SEQUENCE</scope>
</reference>
<dbReference type="AlphaFoldDB" id="E6PNC6"/>
<sequence>MFYSSKASVYAGPKAFHFLLASAWA</sequence>
<gene>
    <name evidence="1" type="ORF">CARN2_1286</name>
</gene>
<evidence type="ECO:0000313" key="1">
    <source>
        <dbReference type="EMBL" id="CBH96428.1"/>
    </source>
</evidence>